<keyword evidence="1" id="KW-1133">Transmembrane helix</keyword>
<dbReference type="EMBL" id="WWVX01000010">
    <property type="protein sequence ID" value="MZL70799.1"/>
    <property type="molecule type" value="Genomic_DNA"/>
</dbReference>
<accession>A0ABW9WYF6</accession>
<comment type="caution">
    <text evidence="2">The sequence shown here is derived from an EMBL/GenBank/DDBJ whole genome shotgun (WGS) entry which is preliminary data.</text>
</comment>
<feature type="transmembrane region" description="Helical" evidence="1">
    <location>
        <begin position="138"/>
        <end position="158"/>
    </location>
</feature>
<gene>
    <name evidence="2" type="ORF">GT747_13665</name>
</gene>
<keyword evidence="1" id="KW-0472">Membrane</keyword>
<feature type="transmembrane region" description="Helical" evidence="1">
    <location>
        <begin position="12"/>
        <end position="44"/>
    </location>
</feature>
<name>A0ABW9WYF6_9FIRM</name>
<evidence type="ECO:0008006" key="4">
    <source>
        <dbReference type="Google" id="ProtNLM"/>
    </source>
</evidence>
<protein>
    <recommendedName>
        <fullName evidence="4">DUF4386 family protein</fullName>
    </recommendedName>
</protein>
<evidence type="ECO:0000256" key="1">
    <source>
        <dbReference type="SAM" id="Phobius"/>
    </source>
</evidence>
<feature type="transmembrane region" description="Helical" evidence="1">
    <location>
        <begin position="164"/>
        <end position="187"/>
    </location>
</feature>
<keyword evidence="1" id="KW-0812">Transmembrane</keyword>
<dbReference type="PROSITE" id="PS51257">
    <property type="entry name" value="PROKAR_LIPOPROTEIN"/>
    <property type="match status" value="1"/>
</dbReference>
<dbReference type="RefSeq" id="WP_021659535.1">
    <property type="nucleotide sequence ID" value="NZ_FQVY01000003.1"/>
</dbReference>
<sequence length="195" mass="20759">MNRVIGRAAAAINLLSVVAFALSMLVGCLFASYLSSLFIALSFLPMMAVFAQKGGAAGSCALGFGGMYALCNGVVYFAQLGAVRRGLSEGAAALLDFQRFGLFFDLDLFGYGLMALATFFAGLTVVPRCREERWLKGLLLGHGVFALGCFSLPILGVFGPGMEGGAWIGTVLLEGWCLYFAPVGVLCRRYFGRRC</sequence>
<organism evidence="2 3">
    <name type="scientific">Bittarella massiliensis</name>
    <name type="common">ex Durand et al. 2017</name>
    <dbReference type="NCBI Taxonomy" id="1720313"/>
    <lineage>
        <taxon>Bacteria</taxon>
        <taxon>Bacillati</taxon>
        <taxon>Bacillota</taxon>
        <taxon>Clostridia</taxon>
        <taxon>Eubacteriales</taxon>
        <taxon>Oscillospiraceae</taxon>
        <taxon>Bittarella (ex Durand et al. 2017)</taxon>
    </lineage>
</organism>
<evidence type="ECO:0000313" key="3">
    <source>
        <dbReference type="Proteomes" id="UP000474718"/>
    </source>
</evidence>
<feature type="transmembrane region" description="Helical" evidence="1">
    <location>
        <begin position="56"/>
        <end position="78"/>
    </location>
</feature>
<dbReference type="Proteomes" id="UP000474718">
    <property type="component" value="Unassembled WGS sequence"/>
</dbReference>
<reference evidence="2 3" key="1">
    <citation type="journal article" date="2019" name="Nat. Med.">
        <title>A library of human gut bacterial isolates paired with longitudinal multiomics data enables mechanistic microbiome research.</title>
        <authorList>
            <person name="Poyet M."/>
            <person name="Groussin M."/>
            <person name="Gibbons S.M."/>
            <person name="Avila-Pacheco J."/>
            <person name="Jiang X."/>
            <person name="Kearney S.M."/>
            <person name="Perrotta A.R."/>
            <person name="Berdy B."/>
            <person name="Zhao S."/>
            <person name="Lieberman T.D."/>
            <person name="Swanson P.K."/>
            <person name="Smith M."/>
            <person name="Roesemann S."/>
            <person name="Alexander J.E."/>
            <person name="Rich S.A."/>
            <person name="Livny J."/>
            <person name="Vlamakis H."/>
            <person name="Clish C."/>
            <person name="Bullock K."/>
            <person name="Deik A."/>
            <person name="Scott J."/>
            <person name="Pierce K.A."/>
            <person name="Xavier R.J."/>
            <person name="Alm E.J."/>
        </authorList>
    </citation>
    <scope>NUCLEOTIDE SEQUENCE [LARGE SCALE GENOMIC DNA]</scope>
    <source>
        <strain evidence="2 3">BIOML-A2</strain>
    </source>
</reference>
<evidence type="ECO:0000313" key="2">
    <source>
        <dbReference type="EMBL" id="MZL70799.1"/>
    </source>
</evidence>
<proteinExistence type="predicted"/>
<keyword evidence="3" id="KW-1185">Reference proteome</keyword>